<evidence type="ECO:0000313" key="2">
    <source>
        <dbReference type="EMBL" id="QEE30071.1"/>
    </source>
</evidence>
<keyword evidence="1" id="KW-0732">Signal</keyword>
<dbReference type="RefSeq" id="WP_147649341.1">
    <property type="nucleotide sequence ID" value="NZ_CP042806.1"/>
</dbReference>
<reference evidence="2 3" key="1">
    <citation type="submission" date="2019-08" db="EMBL/GenBank/DDBJ databases">
        <title>Complete genome sequence of Terriglobus albidus strain ORNL.</title>
        <authorList>
            <person name="Podar M."/>
        </authorList>
    </citation>
    <scope>NUCLEOTIDE SEQUENCE [LARGE SCALE GENOMIC DNA]</scope>
    <source>
        <strain evidence="2 3">ORNL</strain>
    </source>
</reference>
<protein>
    <submittedName>
        <fullName evidence="2">Uncharacterized protein</fullName>
    </submittedName>
</protein>
<keyword evidence="3" id="KW-1185">Reference proteome</keyword>
<organism evidence="2 3">
    <name type="scientific">Terriglobus albidus</name>
    <dbReference type="NCBI Taxonomy" id="1592106"/>
    <lineage>
        <taxon>Bacteria</taxon>
        <taxon>Pseudomonadati</taxon>
        <taxon>Acidobacteriota</taxon>
        <taxon>Terriglobia</taxon>
        <taxon>Terriglobales</taxon>
        <taxon>Acidobacteriaceae</taxon>
        <taxon>Terriglobus</taxon>
    </lineage>
</organism>
<dbReference type="OrthoDB" id="110906at2"/>
<name>A0A5B9EHY9_9BACT</name>
<proteinExistence type="predicted"/>
<sequence>MNRIASLITSAVVAATSAAGYAQQAAIAPPVSGLMISYRYWPEQFVQWTGPEVPYTMVELDYDENNGKPLYDFIVTSRATGKRVHFANQPQLVAIAKAQDGEAYLTQIEFTRPDSEVNGATFDLRLRLNDGTPVEWRFIQGSDVVQQGGGLTAVAEAKVPVFPYREESAVAGEGSAIVVGDKTSIAEMWKEISRPPYFVAWHGALTHSATTAVLAAGSESFKVTSAPSELKQGATWQLTQESGRSITLKIEKAAAPHYTISVENNPMVKQTMEATYDGTNWAIEKIRYAPVRAEDHGLTLQFTPAFGQTETSTVDLIIGKKTKIATATLSGTPVKYQLAMKSPEWAKGKTLTGANNITPESVTLAVHP</sequence>
<feature type="chain" id="PRO_5022858309" evidence="1">
    <location>
        <begin position="23"/>
        <end position="368"/>
    </location>
</feature>
<evidence type="ECO:0000313" key="3">
    <source>
        <dbReference type="Proteomes" id="UP000321820"/>
    </source>
</evidence>
<dbReference type="KEGG" id="talb:FTW19_20050"/>
<accession>A0A5B9EHY9</accession>
<feature type="signal peptide" evidence="1">
    <location>
        <begin position="1"/>
        <end position="22"/>
    </location>
</feature>
<dbReference type="EMBL" id="CP042806">
    <property type="protein sequence ID" value="QEE30071.1"/>
    <property type="molecule type" value="Genomic_DNA"/>
</dbReference>
<dbReference type="AlphaFoldDB" id="A0A5B9EHY9"/>
<evidence type="ECO:0000256" key="1">
    <source>
        <dbReference type="SAM" id="SignalP"/>
    </source>
</evidence>
<gene>
    <name evidence="2" type="ORF">FTW19_20050</name>
</gene>
<dbReference type="Proteomes" id="UP000321820">
    <property type="component" value="Chromosome"/>
</dbReference>